<evidence type="ECO:0000313" key="2">
    <source>
        <dbReference type="Proteomes" id="UP001597509"/>
    </source>
</evidence>
<evidence type="ECO:0000313" key="1">
    <source>
        <dbReference type="EMBL" id="MFD2905848.1"/>
    </source>
</evidence>
<name>A0ABW5YZI5_9SPHI</name>
<dbReference type="Proteomes" id="UP001597509">
    <property type="component" value="Unassembled WGS sequence"/>
</dbReference>
<sequence length="167" mass="19271">MIDYKQYNLKEFKLFIQKILDKKYKGKLIYSEIKDKIDVILKNETSRLSALSFFKTLLIINEDLDKSCKAFFKGHPAFILKTLQQNSNKLDNLFSPLLNSKAELSKACAIKETRLSELFQKRFDELYAYEAFGLSIAVGINPSKLFEYFYGDGERPIIGLPSSSDEK</sequence>
<protein>
    <submittedName>
        <fullName evidence="1">Uncharacterized protein</fullName>
    </submittedName>
</protein>
<gene>
    <name evidence="1" type="ORF">ACFS6I_18110</name>
</gene>
<comment type="caution">
    <text evidence="1">The sequence shown here is derived from an EMBL/GenBank/DDBJ whole genome shotgun (WGS) entry which is preliminary data.</text>
</comment>
<keyword evidence="2" id="KW-1185">Reference proteome</keyword>
<organism evidence="1 2">
    <name type="scientific">Sphingobacterium anhuiense</name>
    <dbReference type="NCBI Taxonomy" id="493780"/>
    <lineage>
        <taxon>Bacteria</taxon>
        <taxon>Pseudomonadati</taxon>
        <taxon>Bacteroidota</taxon>
        <taxon>Sphingobacteriia</taxon>
        <taxon>Sphingobacteriales</taxon>
        <taxon>Sphingobacteriaceae</taxon>
        <taxon>Sphingobacterium</taxon>
    </lineage>
</organism>
<dbReference type="EMBL" id="JBHUPE010000007">
    <property type="protein sequence ID" value="MFD2905848.1"/>
    <property type="molecule type" value="Genomic_DNA"/>
</dbReference>
<dbReference type="RefSeq" id="WP_380922721.1">
    <property type="nucleotide sequence ID" value="NZ_JBHUPE010000007.1"/>
</dbReference>
<proteinExistence type="predicted"/>
<accession>A0ABW5YZI5</accession>
<reference evidence="2" key="1">
    <citation type="journal article" date="2019" name="Int. J. Syst. Evol. Microbiol.">
        <title>The Global Catalogue of Microorganisms (GCM) 10K type strain sequencing project: providing services to taxonomists for standard genome sequencing and annotation.</title>
        <authorList>
            <consortium name="The Broad Institute Genomics Platform"/>
            <consortium name="The Broad Institute Genome Sequencing Center for Infectious Disease"/>
            <person name="Wu L."/>
            <person name="Ma J."/>
        </authorList>
    </citation>
    <scope>NUCLEOTIDE SEQUENCE [LARGE SCALE GENOMIC DNA]</scope>
    <source>
        <strain evidence="2">KCTC 22209</strain>
    </source>
</reference>